<accession>A0A6J1B6Z8</accession>
<gene>
    <name evidence="3" type="primary">LOC110424656</name>
</gene>
<name>A0A6J1B6Z8_9ROSI</name>
<organism evidence="2 3">
    <name type="scientific">Herrania umbratica</name>
    <dbReference type="NCBI Taxonomy" id="108875"/>
    <lineage>
        <taxon>Eukaryota</taxon>
        <taxon>Viridiplantae</taxon>
        <taxon>Streptophyta</taxon>
        <taxon>Embryophyta</taxon>
        <taxon>Tracheophyta</taxon>
        <taxon>Spermatophyta</taxon>
        <taxon>Magnoliopsida</taxon>
        <taxon>eudicotyledons</taxon>
        <taxon>Gunneridae</taxon>
        <taxon>Pentapetalae</taxon>
        <taxon>rosids</taxon>
        <taxon>malvids</taxon>
        <taxon>Malvales</taxon>
        <taxon>Malvaceae</taxon>
        <taxon>Byttnerioideae</taxon>
        <taxon>Herrania</taxon>
    </lineage>
</organism>
<sequence>MAAVGVSSPLFSKSLPSSHGRRGNAPRVLMGPVSLPMPSCRGLVEDLERRNGTYTVDTTALLERYSVSSPKTQHCSRLDMKSSDPQVITKLYAVMEAVADRVEMHKNIGEQRDNWNHLLLTSINAMTLTAATMAGLAATSAATAPLEALKLSSTVLYVAATGLSVMMNNIQPSQLAEEQRNASRLFKQLHSQIQTTISLGTQDINDVNEAIDKVLALDKAYPLPLLGAMLEKFPSKVEPARWWPQQKRKQRPGGKIEGNNGWNRKLEEEMGQVLGVLEKKDFAEYMRLGNKALILNKVLAISGPLLTLLGALGSSFIGSTPSPWPVMMGVIAGAMATIVNSMEHGGQVGMVFEMYRSNAGFFKLIEESIMSNTDEREVERRENGEILEMKVALQLGRSPSELKNLAASSTRNREATEEFASKLF</sequence>
<protein>
    <submittedName>
        <fullName evidence="3">Probable F-box protein At4g22030</fullName>
    </submittedName>
</protein>
<feature type="region of interest" description="Disordered" evidence="1">
    <location>
        <begin position="1"/>
        <end position="30"/>
    </location>
</feature>
<reference evidence="3" key="1">
    <citation type="submission" date="2025-08" db="UniProtKB">
        <authorList>
            <consortium name="RefSeq"/>
        </authorList>
    </citation>
    <scope>IDENTIFICATION</scope>
    <source>
        <tissue evidence="3">Leaf</tissue>
    </source>
</reference>
<keyword evidence="2" id="KW-1185">Reference proteome</keyword>
<evidence type="ECO:0000256" key="1">
    <source>
        <dbReference type="SAM" id="MobiDB-lite"/>
    </source>
</evidence>
<dbReference type="GeneID" id="110424656"/>
<feature type="region of interest" description="Disordered" evidence="1">
    <location>
        <begin position="242"/>
        <end position="261"/>
    </location>
</feature>
<proteinExistence type="predicted"/>
<dbReference type="InterPro" id="IPR027949">
    <property type="entry name" value="Chloroplast_duf"/>
</dbReference>
<dbReference type="Pfam" id="PF14476">
    <property type="entry name" value="Chloroplast_duf"/>
    <property type="match status" value="1"/>
</dbReference>
<dbReference type="RefSeq" id="XP_021294948.1">
    <property type="nucleotide sequence ID" value="XM_021439273.1"/>
</dbReference>
<evidence type="ECO:0000313" key="3">
    <source>
        <dbReference type="RefSeq" id="XP_021294948.1"/>
    </source>
</evidence>
<dbReference type="Proteomes" id="UP000504621">
    <property type="component" value="Unplaced"/>
</dbReference>
<feature type="compositionally biased region" description="Low complexity" evidence="1">
    <location>
        <begin position="7"/>
        <end position="18"/>
    </location>
</feature>
<dbReference type="PANTHER" id="PTHR33358">
    <property type="entry name" value="F-BOX PROTEIN WITH A DOMAIN PROTEIN"/>
    <property type="match status" value="1"/>
</dbReference>
<dbReference type="AlphaFoldDB" id="A0A6J1B6Z8"/>
<dbReference type="PANTHER" id="PTHR33358:SF16">
    <property type="entry name" value="F-BOX PROTEIN"/>
    <property type="match status" value="1"/>
</dbReference>
<dbReference type="OrthoDB" id="1897643at2759"/>
<evidence type="ECO:0000313" key="2">
    <source>
        <dbReference type="Proteomes" id="UP000504621"/>
    </source>
</evidence>